<evidence type="ECO:0000313" key="2">
    <source>
        <dbReference type="EMBL" id="KND91371.1"/>
    </source>
</evidence>
<sequence>MVQQSLATVGRRDLKLNPTSGTLGATMGGSLPRASFLLCPSDATRQALRPRKCASRPSTAPIDKILPWLRKRRPLFTPRYEFKNIRSLRSGCLSHFLLVGALAEASQPPRTPYSRNPGGPVASVWQLPEQLHGGDHRLSERRG</sequence>
<feature type="region of interest" description="Disordered" evidence="1">
    <location>
        <begin position="107"/>
        <end position="143"/>
    </location>
</feature>
<gene>
    <name evidence="2" type="ORF">TOPH_03959</name>
</gene>
<accession>A0A0L0NBE3</accession>
<comment type="caution">
    <text evidence="2">The sequence shown here is derived from an EMBL/GenBank/DDBJ whole genome shotgun (WGS) entry which is preliminary data.</text>
</comment>
<evidence type="ECO:0000313" key="3">
    <source>
        <dbReference type="Proteomes" id="UP000036947"/>
    </source>
</evidence>
<proteinExistence type="predicted"/>
<dbReference type="EMBL" id="LFRF01000009">
    <property type="protein sequence ID" value="KND91371.1"/>
    <property type="molecule type" value="Genomic_DNA"/>
</dbReference>
<reference evidence="2 3" key="1">
    <citation type="journal article" date="2015" name="BMC Genomics">
        <title>The genome of the truffle-parasite Tolypocladium ophioglossoides and the evolution of antifungal peptaibiotics.</title>
        <authorList>
            <person name="Quandt C.A."/>
            <person name="Bushley K.E."/>
            <person name="Spatafora J.W."/>
        </authorList>
    </citation>
    <scope>NUCLEOTIDE SEQUENCE [LARGE SCALE GENOMIC DNA]</scope>
    <source>
        <strain evidence="2 3">CBS 100239</strain>
    </source>
</reference>
<evidence type="ECO:0000256" key="1">
    <source>
        <dbReference type="SAM" id="MobiDB-lite"/>
    </source>
</evidence>
<keyword evidence="3" id="KW-1185">Reference proteome</keyword>
<dbReference type="AlphaFoldDB" id="A0A0L0NBE3"/>
<protein>
    <submittedName>
        <fullName evidence="2">Uncharacterized protein</fullName>
    </submittedName>
</protein>
<name>A0A0L0NBE3_TOLOC</name>
<dbReference type="Proteomes" id="UP000036947">
    <property type="component" value="Unassembled WGS sequence"/>
</dbReference>
<feature type="compositionally biased region" description="Basic and acidic residues" evidence="1">
    <location>
        <begin position="132"/>
        <end position="143"/>
    </location>
</feature>
<organism evidence="2 3">
    <name type="scientific">Tolypocladium ophioglossoides (strain CBS 100239)</name>
    <name type="common">Snaketongue truffleclub</name>
    <name type="synonym">Elaphocordyceps ophioglossoides</name>
    <dbReference type="NCBI Taxonomy" id="1163406"/>
    <lineage>
        <taxon>Eukaryota</taxon>
        <taxon>Fungi</taxon>
        <taxon>Dikarya</taxon>
        <taxon>Ascomycota</taxon>
        <taxon>Pezizomycotina</taxon>
        <taxon>Sordariomycetes</taxon>
        <taxon>Hypocreomycetidae</taxon>
        <taxon>Hypocreales</taxon>
        <taxon>Ophiocordycipitaceae</taxon>
        <taxon>Tolypocladium</taxon>
    </lineage>
</organism>